<feature type="transmembrane region" description="Helical" evidence="2">
    <location>
        <begin position="224"/>
        <end position="246"/>
    </location>
</feature>
<name>A0A7J6M9V8_PERCH</name>
<evidence type="ECO:0000256" key="2">
    <source>
        <dbReference type="SAM" id="Phobius"/>
    </source>
</evidence>
<feature type="transmembrane region" description="Helical" evidence="2">
    <location>
        <begin position="155"/>
        <end position="173"/>
    </location>
</feature>
<organism evidence="3 4">
    <name type="scientific">Perkinsus chesapeaki</name>
    <name type="common">Clam parasite</name>
    <name type="synonym">Perkinsus andrewsi</name>
    <dbReference type="NCBI Taxonomy" id="330153"/>
    <lineage>
        <taxon>Eukaryota</taxon>
        <taxon>Sar</taxon>
        <taxon>Alveolata</taxon>
        <taxon>Perkinsozoa</taxon>
        <taxon>Perkinsea</taxon>
        <taxon>Perkinsida</taxon>
        <taxon>Perkinsidae</taxon>
        <taxon>Perkinsus</taxon>
    </lineage>
</organism>
<evidence type="ECO:0000256" key="1">
    <source>
        <dbReference type="SAM" id="MobiDB-lite"/>
    </source>
</evidence>
<feature type="transmembrane region" description="Helical" evidence="2">
    <location>
        <begin position="121"/>
        <end position="149"/>
    </location>
</feature>
<dbReference type="AlphaFoldDB" id="A0A7J6M9V8"/>
<dbReference type="Proteomes" id="UP000591131">
    <property type="component" value="Unassembled WGS sequence"/>
</dbReference>
<feature type="transmembrane region" description="Helical" evidence="2">
    <location>
        <begin position="180"/>
        <end position="204"/>
    </location>
</feature>
<dbReference type="OrthoDB" id="655540at2759"/>
<keyword evidence="2" id="KW-0472">Membrane</keyword>
<proteinExistence type="predicted"/>
<sequence>MSLYTTDSSISINSDSNSSSPSSKIGEQIAHSITPKAFFFACCNALISQAISIPYMFTTSGWVSFVAPALTSALTFTSLEVLRTVLQSEQVCAYGDEKGVPYFEREYTFLAEYCGGRFGRIFVLFVISFQYLASIATIVGAIGVCGTLIAPAMSANIWIIIFSLLLILAIAIPRLKQVTIVMGALGVFGTIGTLGSWVGTSFAILPDSHLVENIPPREPVAAHIIAAISLSVWSCGDLPSLTPYIGCVKGTTNRRISLILATCQIISLVYIYIMGVAGMQICDGPCSDFFPASLTRFAPMDKSSNDYQGLEGGHQTCASSSYCSFCNAGEKPVIPVSYVVLF</sequence>
<feature type="compositionally biased region" description="Low complexity" evidence="1">
    <location>
        <begin position="7"/>
        <end position="23"/>
    </location>
</feature>
<keyword evidence="2" id="KW-0812">Transmembrane</keyword>
<gene>
    <name evidence="3" type="ORF">FOL47_003084</name>
</gene>
<feature type="transmembrane region" description="Helical" evidence="2">
    <location>
        <begin position="258"/>
        <end position="279"/>
    </location>
</feature>
<comment type="caution">
    <text evidence="3">The sequence shown here is derived from an EMBL/GenBank/DDBJ whole genome shotgun (WGS) entry which is preliminary data.</text>
</comment>
<accession>A0A7J6M9V8</accession>
<keyword evidence="2" id="KW-1133">Transmembrane helix</keyword>
<evidence type="ECO:0000313" key="4">
    <source>
        <dbReference type="Proteomes" id="UP000591131"/>
    </source>
</evidence>
<keyword evidence="4" id="KW-1185">Reference proteome</keyword>
<feature type="region of interest" description="Disordered" evidence="1">
    <location>
        <begin position="1"/>
        <end position="23"/>
    </location>
</feature>
<dbReference type="EMBL" id="JAAPAO010000193">
    <property type="protein sequence ID" value="KAF4668309.1"/>
    <property type="molecule type" value="Genomic_DNA"/>
</dbReference>
<reference evidence="3 4" key="1">
    <citation type="submission" date="2020-04" db="EMBL/GenBank/DDBJ databases">
        <title>Perkinsus chesapeaki whole genome sequence.</title>
        <authorList>
            <person name="Bogema D.R."/>
        </authorList>
    </citation>
    <scope>NUCLEOTIDE SEQUENCE [LARGE SCALE GENOMIC DNA]</scope>
    <source>
        <strain evidence="3">ATCC PRA-425</strain>
    </source>
</reference>
<evidence type="ECO:0000313" key="3">
    <source>
        <dbReference type="EMBL" id="KAF4668309.1"/>
    </source>
</evidence>
<protein>
    <recommendedName>
        <fullName evidence="5">Solute carrier 38 member</fullName>
    </recommendedName>
</protein>
<evidence type="ECO:0008006" key="5">
    <source>
        <dbReference type="Google" id="ProtNLM"/>
    </source>
</evidence>